<organism evidence="1">
    <name type="scientific">Oryza nivara</name>
    <name type="common">Indian wild rice</name>
    <name type="synonym">Oryza sativa f. spontanea</name>
    <dbReference type="NCBI Taxonomy" id="4536"/>
    <lineage>
        <taxon>Eukaryota</taxon>
        <taxon>Viridiplantae</taxon>
        <taxon>Streptophyta</taxon>
        <taxon>Embryophyta</taxon>
        <taxon>Tracheophyta</taxon>
        <taxon>Spermatophyta</taxon>
        <taxon>Magnoliopsida</taxon>
        <taxon>Liliopsida</taxon>
        <taxon>Poales</taxon>
        <taxon>Poaceae</taxon>
        <taxon>BOP clade</taxon>
        <taxon>Oryzoideae</taxon>
        <taxon>Oryzeae</taxon>
        <taxon>Oryzinae</taxon>
        <taxon>Oryza</taxon>
    </lineage>
</organism>
<sequence length="85" mass="9271">MCRWCLDGGFGLGDGPRWLGVPSESLAQFLWANSDYAFGRGNPPEGIVEVPLLPRKGTLGENLVQFFGRMMMASFGVATLVRSSF</sequence>
<dbReference type="AlphaFoldDB" id="A0A0E0I0D2"/>
<dbReference type="Proteomes" id="UP000006591">
    <property type="component" value="Chromosome 7"/>
</dbReference>
<dbReference type="Gramene" id="ONIVA07G11760.1">
    <property type="protein sequence ID" value="ONIVA07G11760.1"/>
    <property type="gene ID" value="ONIVA07G11760"/>
</dbReference>
<reference evidence="1" key="1">
    <citation type="submission" date="2015-04" db="UniProtKB">
        <authorList>
            <consortium name="EnsemblPlants"/>
        </authorList>
    </citation>
    <scope>IDENTIFICATION</scope>
    <source>
        <strain evidence="1">SL10</strain>
    </source>
</reference>
<name>A0A0E0I0D2_ORYNI</name>
<accession>A0A0E0I0D2</accession>
<dbReference type="EnsemblPlants" id="ONIVA07G11760.1">
    <property type="protein sequence ID" value="ONIVA07G11760.1"/>
    <property type="gene ID" value="ONIVA07G11760"/>
</dbReference>
<protein>
    <submittedName>
        <fullName evidence="1">Uncharacterized protein</fullName>
    </submittedName>
</protein>
<dbReference type="HOGENOM" id="CLU_2609786_0_0_1"/>
<proteinExistence type="predicted"/>
<keyword evidence="2" id="KW-1185">Reference proteome</keyword>
<evidence type="ECO:0000313" key="2">
    <source>
        <dbReference type="Proteomes" id="UP000006591"/>
    </source>
</evidence>
<reference evidence="1" key="2">
    <citation type="submission" date="2018-04" db="EMBL/GenBank/DDBJ databases">
        <title>OnivRS2 (Oryza nivara Reference Sequence Version 2).</title>
        <authorList>
            <person name="Zhang J."/>
            <person name="Kudrna D."/>
            <person name="Lee S."/>
            <person name="Talag J."/>
            <person name="Rajasekar S."/>
            <person name="Welchert J."/>
            <person name="Hsing Y.-I."/>
            <person name="Wing R.A."/>
        </authorList>
    </citation>
    <scope>NUCLEOTIDE SEQUENCE [LARGE SCALE GENOMIC DNA]</scope>
    <source>
        <strain evidence="1">SL10</strain>
    </source>
</reference>
<evidence type="ECO:0000313" key="1">
    <source>
        <dbReference type="EnsemblPlants" id="ONIVA07G11760.1"/>
    </source>
</evidence>